<dbReference type="HOGENOM" id="CLU_2084996_0_0_1"/>
<proteinExistence type="predicted"/>
<dbReference type="Proteomes" id="UP000027222">
    <property type="component" value="Unassembled WGS sequence"/>
</dbReference>
<dbReference type="AlphaFoldDB" id="A0A067SXM6"/>
<protein>
    <submittedName>
        <fullName evidence="1">Uncharacterized protein</fullName>
    </submittedName>
</protein>
<sequence>MLTQWEGSEGDRPGTLLILDERNLLSVERLKEISSHLPETFRSGYRKVMTEKETSGNLVGPACKEIISESFYAFDVLGQTYPSEQSIFVGTAEFLVTEAFGFRTSEANQRQMYVFYG</sequence>
<gene>
    <name evidence="1" type="ORF">GALMADRAFT_248249</name>
</gene>
<reference evidence="2" key="1">
    <citation type="journal article" date="2014" name="Proc. Natl. Acad. Sci. U.S.A.">
        <title>Extensive sampling of basidiomycete genomes demonstrates inadequacy of the white-rot/brown-rot paradigm for wood decay fungi.</title>
        <authorList>
            <person name="Riley R."/>
            <person name="Salamov A.A."/>
            <person name="Brown D.W."/>
            <person name="Nagy L.G."/>
            <person name="Floudas D."/>
            <person name="Held B.W."/>
            <person name="Levasseur A."/>
            <person name="Lombard V."/>
            <person name="Morin E."/>
            <person name="Otillar R."/>
            <person name="Lindquist E.A."/>
            <person name="Sun H."/>
            <person name="LaButti K.M."/>
            <person name="Schmutz J."/>
            <person name="Jabbour D."/>
            <person name="Luo H."/>
            <person name="Baker S.E."/>
            <person name="Pisabarro A.G."/>
            <person name="Walton J.D."/>
            <person name="Blanchette R.A."/>
            <person name="Henrissat B."/>
            <person name="Martin F."/>
            <person name="Cullen D."/>
            <person name="Hibbett D.S."/>
            <person name="Grigoriev I.V."/>
        </authorList>
    </citation>
    <scope>NUCLEOTIDE SEQUENCE [LARGE SCALE GENOMIC DNA]</scope>
    <source>
        <strain evidence="2">CBS 339.88</strain>
    </source>
</reference>
<evidence type="ECO:0000313" key="1">
    <source>
        <dbReference type="EMBL" id="KDR75651.1"/>
    </source>
</evidence>
<evidence type="ECO:0000313" key="2">
    <source>
        <dbReference type="Proteomes" id="UP000027222"/>
    </source>
</evidence>
<accession>A0A067SXM6</accession>
<keyword evidence="2" id="KW-1185">Reference proteome</keyword>
<dbReference type="EMBL" id="KL142380">
    <property type="protein sequence ID" value="KDR75651.1"/>
    <property type="molecule type" value="Genomic_DNA"/>
</dbReference>
<organism evidence="1 2">
    <name type="scientific">Galerina marginata (strain CBS 339.88)</name>
    <dbReference type="NCBI Taxonomy" id="685588"/>
    <lineage>
        <taxon>Eukaryota</taxon>
        <taxon>Fungi</taxon>
        <taxon>Dikarya</taxon>
        <taxon>Basidiomycota</taxon>
        <taxon>Agaricomycotina</taxon>
        <taxon>Agaricomycetes</taxon>
        <taxon>Agaricomycetidae</taxon>
        <taxon>Agaricales</taxon>
        <taxon>Agaricineae</taxon>
        <taxon>Strophariaceae</taxon>
        <taxon>Galerina</taxon>
    </lineage>
</organism>
<name>A0A067SXM6_GALM3</name>